<dbReference type="InterPro" id="IPR018392">
    <property type="entry name" value="LysM"/>
</dbReference>
<dbReference type="InterPro" id="IPR018911">
    <property type="entry name" value="Gmad2_Ig-like_dom"/>
</dbReference>
<reference evidence="2 3" key="1">
    <citation type="submission" date="2024-09" db="EMBL/GenBank/DDBJ databases">
        <authorList>
            <person name="Sun Q."/>
            <person name="Mori K."/>
        </authorList>
    </citation>
    <scope>NUCLEOTIDE SEQUENCE [LARGE SCALE GENOMIC DNA]</scope>
    <source>
        <strain evidence="2 3">NCAIM B.02610</strain>
    </source>
</reference>
<accession>A0ABV6KBS4</accession>
<evidence type="ECO:0000313" key="3">
    <source>
        <dbReference type="Proteomes" id="UP001589838"/>
    </source>
</evidence>
<gene>
    <name evidence="2" type="ORF">ACFFHM_09725</name>
</gene>
<feature type="domain" description="LysM" evidence="1">
    <location>
        <begin position="115"/>
        <end position="162"/>
    </location>
</feature>
<dbReference type="PANTHER" id="PTHR33734:SF22">
    <property type="entry name" value="MEMBRANE-BOUND LYTIC MUREIN TRANSGLYCOSYLASE D"/>
    <property type="match status" value="1"/>
</dbReference>
<evidence type="ECO:0000259" key="1">
    <source>
        <dbReference type="PROSITE" id="PS51782"/>
    </source>
</evidence>
<dbReference type="Proteomes" id="UP001589838">
    <property type="component" value="Unassembled WGS sequence"/>
</dbReference>
<dbReference type="SUPFAM" id="SSF54106">
    <property type="entry name" value="LysM domain"/>
    <property type="match status" value="3"/>
</dbReference>
<evidence type="ECO:0000313" key="2">
    <source>
        <dbReference type="EMBL" id="MFC0470763.1"/>
    </source>
</evidence>
<dbReference type="Gene3D" id="3.10.350.10">
    <property type="entry name" value="LysM domain"/>
    <property type="match status" value="3"/>
</dbReference>
<comment type="caution">
    <text evidence="2">The sequence shown here is derived from an EMBL/GenBank/DDBJ whole genome shotgun (WGS) entry which is preliminary data.</text>
</comment>
<feature type="domain" description="LysM" evidence="1">
    <location>
        <begin position="67"/>
        <end position="112"/>
    </location>
</feature>
<sequence>MSIQHGTHIIHTVQHGDTVYSLSVRYQSDINEITRANSLYPPFTELYGIYPGQVLVIPKIFSDRNQTFYVIQPQDTIGSISQSFSTYSELLVGINQTIHNPNFIFPNQQIQVPVFIYQVEIGDSIWTIAERTGVSINELLQANVNRPSISQDLIFEGVTLIIPLPMSANIVVTHPLPGTIVHENEMIEGFARAFEANVLYRLFDDNGVIVTEETFTTADYGAPSYSRFRDRIPFENSPTSAQGELQVYTRSAKDGSVQDLVRIRILF</sequence>
<dbReference type="SMART" id="SM00257">
    <property type="entry name" value="LysM"/>
    <property type="match status" value="3"/>
</dbReference>
<dbReference type="Pfam" id="PF01476">
    <property type="entry name" value="LysM"/>
    <property type="match status" value="3"/>
</dbReference>
<dbReference type="EMBL" id="JBHLUX010000025">
    <property type="protein sequence ID" value="MFC0470763.1"/>
    <property type="molecule type" value="Genomic_DNA"/>
</dbReference>
<dbReference type="CDD" id="cd00118">
    <property type="entry name" value="LysM"/>
    <property type="match status" value="2"/>
</dbReference>
<dbReference type="PROSITE" id="PS51782">
    <property type="entry name" value="LYSM"/>
    <property type="match status" value="3"/>
</dbReference>
<dbReference type="Pfam" id="PF10648">
    <property type="entry name" value="Gmad2"/>
    <property type="match status" value="1"/>
</dbReference>
<organism evidence="2 3">
    <name type="scientific">Halalkalibacter kiskunsagensis</name>
    <dbReference type="NCBI Taxonomy" id="1548599"/>
    <lineage>
        <taxon>Bacteria</taxon>
        <taxon>Bacillati</taxon>
        <taxon>Bacillota</taxon>
        <taxon>Bacilli</taxon>
        <taxon>Bacillales</taxon>
        <taxon>Bacillaceae</taxon>
        <taxon>Halalkalibacter</taxon>
    </lineage>
</organism>
<dbReference type="PANTHER" id="PTHR33734">
    <property type="entry name" value="LYSM DOMAIN-CONTAINING GPI-ANCHORED PROTEIN 2"/>
    <property type="match status" value="1"/>
</dbReference>
<feature type="domain" description="LysM" evidence="1">
    <location>
        <begin position="9"/>
        <end position="57"/>
    </location>
</feature>
<proteinExistence type="predicted"/>
<protein>
    <submittedName>
        <fullName evidence="2">LysM peptidoglycan-binding domain-containing protein</fullName>
    </submittedName>
</protein>
<keyword evidence="3" id="KW-1185">Reference proteome</keyword>
<dbReference type="InterPro" id="IPR036779">
    <property type="entry name" value="LysM_dom_sf"/>
</dbReference>
<name>A0ABV6KBS4_9BACI</name>
<dbReference type="RefSeq" id="WP_335960451.1">
    <property type="nucleotide sequence ID" value="NZ_JAXBLX010000010.1"/>
</dbReference>